<feature type="region of interest" description="Disordered" evidence="1">
    <location>
        <begin position="461"/>
        <end position="480"/>
    </location>
</feature>
<proteinExistence type="predicted"/>
<feature type="chain" id="PRO_5043391855" description="Tetratricopeptide repeat protein" evidence="2">
    <location>
        <begin position="26"/>
        <end position="480"/>
    </location>
</feature>
<protein>
    <recommendedName>
        <fullName evidence="4">Tetratricopeptide repeat protein</fullName>
    </recommendedName>
</protein>
<sequence>MKKFVFASAIALASLSLVPAYKLHAQDPSTIQIKDPAEYNAYQMATTQTDPKQKAAQIEDFLTKYPQSVVKKTMLDMLIDAYQAAGDMDHALSACTRMLQVDPSNLKAIYFSVFVKKGQCAKTSDQQTCDDAAALAQKGLAATKPAGMSDDDFKKQTAATAPFFHSAIAVDDMVAKKDPASAVEEYRKELMMYAPEDTTKGAALGDTLQMALAYVKLQLVDAQAARDADAKAKATPGDATLTAAAKAADDKAGQDYVQAVWFFARAWNFAPANYKSQIEPQLEYYYKKYHGDLTGLDAVKTQAAATLFPPGTLVITKAKTPEEQIHDLLATTADLNSLALADKETVLSVGSKEDADKLWALLQGKETPVPGTVIESSASQIKVAVTQDSKDAKTADFIVNMKEPLAEKEIPAVGSELKLLKDGGPEVDGTYDTYTQVPASAAAAASAQIVLKDGILQTAKKAPAHKPAAAHHTTTHKPAQ</sequence>
<dbReference type="RefSeq" id="WP_348261682.1">
    <property type="nucleotide sequence ID" value="NZ_CP121196.1"/>
</dbReference>
<dbReference type="AlphaFoldDB" id="A0AAU7DH44"/>
<gene>
    <name evidence="3" type="ORF">P8935_18000</name>
</gene>
<accession>A0AAU7DH44</accession>
<feature type="compositionally biased region" description="Low complexity" evidence="1">
    <location>
        <begin position="461"/>
        <end position="472"/>
    </location>
</feature>
<feature type="signal peptide" evidence="2">
    <location>
        <begin position="1"/>
        <end position="25"/>
    </location>
</feature>
<name>A0AAU7DH44_9BACT</name>
<evidence type="ECO:0000256" key="2">
    <source>
        <dbReference type="SAM" id="SignalP"/>
    </source>
</evidence>
<evidence type="ECO:0000256" key="1">
    <source>
        <dbReference type="SAM" id="MobiDB-lite"/>
    </source>
</evidence>
<dbReference type="InterPro" id="IPR011990">
    <property type="entry name" value="TPR-like_helical_dom_sf"/>
</dbReference>
<dbReference type="EMBL" id="CP121196">
    <property type="protein sequence ID" value="XBH16453.1"/>
    <property type="molecule type" value="Genomic_DNA"/>
</dbReference>
<reference evidence="3" key="1">
    <citation type="submission" date="2023-03" db="EMBL/GenBank/DDBJ databases">
        <title>Edaphobacter sp.</title>
        <authorList>
            <person name="Huber K.J."/>
            <person name="Papendorf J."/>
            <person name="Pilke C."/>
            <person name="Bunk B."/>
            <person name="Sproeer C."/>
            <person name="Pester M."/>
        </authorList>
    </citation>
    <scope>NUCLEOTIDE SEQUENCE</scope>
    <source>
        <strain evidence="3">DSM 110680</strain>
    </source>
</reference>
<evidence type="ECO:0000313" key="3">
    <source>
        <dbReference type="EMBL" id="XBH16453.1"/>
    </source>
</evidence>
<keyword evidence="2" id="KW-0732">Signal</keyword>
<evidence type="ECO:0008006" key="4">
    <source>
        <dbReference type="Google" id="ProtNLM"/>
    </source>
</evidence>
<organism evidence="3">
    <name type="scientific">Telmatobacter sp. DSM 110680</name>
    <dbReference type="NCBI Taxonomy" id="3036704"/>
    <lineage>
        <taxon>Bacteria</taxon>
        <taxon>Pseudomonadati</taxon>
        <taxon>Acidobacteriota</taxon>
        <taxon>Terriglobia</taxon>
        <taxon>Terriglobales</taxon>
        <taxon>Acidobacteriaceae</taxon>
        <taxon>Telmatobacter</taxon>
    </lineage>
</organism>
<dbReference type="SUPFAM" id="SSF48452">
    <property type="entry name" value="TPR-like"/>
    <property type="match status" value="1"/>
</dbReference>